<dbReference type="InterPro" id="IPR011009">
    <property type="entry name" value="Kinase-like_dom_sf"/>
</dbReference>
<name>C5FN40_ARTOC</name>
<dbReference type="Gene3D" id="1.10.510.10">
    <property type="entry name" value="Transferase(Phosphotransferase) domain 1"/>
    <property type="match status" value="1"/>
</dbReference>
<keyword evidence="4" id="KW-0547">Nucleotide-binding</keyword>
<dbReference type="RefSeq" id="XP_002846358.1">
    <property type="nucleotide sequence ID" value="XM_002846312.1"/>
</dbReference>
<dbReference type="PROSITE" id="PS50011">
    <property type="entry name" value="PROTEIN_KINASE_DOM"/>
    <property type="match status" value="1"/>
</dbReference>
<dbReference type="EMBL" id="DS995704">
    <property type="protein sequence ID" value="EEQ31276.1"/>
    <property type="molecule type" value="Genomic_DNA"/>
</dbReference>
<dbReference type="VEuPathDB" id="FungiDB:MCYG_04095"/>
<keyword evidence="11" id="KW-1185">Reference proteome</keyword>
<dbReference type="GO" id="GO:0005524">
    <property type="term" value="F:ATP binding"/>
    <property type="evidence" value="ECO:0007669"/>
    <property type="project" value="UniProtKB-KW"/>
</dbReference>
<accession>C5FN40</accession>
<dbReference type="STRING" id="554155.C5FN40"/>
<keyword evidence="3" id="KW-0808">Transferase</keyword>
<evidence type="ECO:0000256" key="7">
    <source>
        <dbReference type="ARBA" id="ARBA00047899"/>
    </source>
</evidence>
<organism evidence="10 11">
    <name type="scientific">Arthroderma otae (strain ATCC MYA-4605 / CBS 113480)</name>
    <name type="common">Microsporum canis</name>
    <dbReference type="NCBI Taxonomy" id="554155"/>
    <lineage>
        <taxon>Eukaryota</taxon>
        <taxon>Fungi</taxon>
        <taxon>Dikarya</taxon>
        <taxon>Ascomycota</taxon>
        <taxon>Pezizomycotina</taxon>
        <taxon>Eurotiomycetes</taxon>
        <taxon>Eurotiomycetidae</taxon>
        <taxon>Onygenales</taxon>
        <taxon>Arthrodermataceae</taxon>
        <taxon>Microsporum</taxon>
    </lineage>
</organism>
<dbReference type="GeneID" id="9224427"/>
<evidence type="ECO:0000313" key="11">
    <source>
        <dbReference type="Proteomes" id="UP000002035"/>
    </source>
</evidence>
<comment type="catalytic activity">
    <reaction evidence="8">
        <text>L-seryl-[protein] + ATP = O-phospho-L-seryl-[protein] + ADP + H(+)</text>
        <dbReference type="Rhea" id="RHEA:17989"/>
        <dbReference type="Rhea" id="RHEA-COMP:9863"/>
        <dbReference type="Rhea" id="RHEA-COMP:11604"/>
        <dbReference type="ChEBI" id="CHEBI:15378"/>
        <dbReference type="ChEBI" id="CHEBI:29999"/>
        <dbReference type="ChEBI" id="CHEBI:30616"/>
        <dbReference type="ChEBI" id="CHEBI:83421"/>
        <dbReference type="ChEBI" id="CHEBI:456216"/>
        <dbReference type="EC" id="2.7.11.1"/>
    </reaction>
</comment>
<dbReference type="PANTHER" id="PTHR43895:SF32">
    <property type="entry name" value="SERINE_THREONINE-PROTEIN KINASE CHK1"/>
    <property type="match status" value="1"/>
</dbReference>
<dbReference type="OrthoDB" id="4187199at2759"/>
<dbReference type="EC" id="2.7.11.1" evidence="1"/>
<comment type="catalytic activity">
    <reaction evidence="7">
        <text>L-threonyl-[protein] + ATP = O-phospho-L-threonyl-[protein] + ADP + H(+)</text>
        <dbReference type="Rhea" id="RHEA:46608"/>
        <dbReference type="Rhea" id="RHEA-COMP:11060"/>
        <dbReference type="Rhea" id="RHEA-COMP:11605"/>
        <dbReference type="ChEBI" id="CHEBI:15378"/>
        <dbReference type="ChEBI" id="CHEBI:30013"/>
        <dbReference type="ChEBI" id="CHEBI:30616"/>
        <dbReference type="ChEBI" id="CHEBI:61977"/>
        <dbReference type="ChEBI" id="CHEBI:456216"/>
        <dbReference type="EC" id="2.7.11.1"/>
    </reaction>
</comment>
<dbReference type="HOGENOM" id="CLU_000288_31_2_1"/>
<dbReference type="InterPro" id="IPR000719">
    <property type="entry name" value="Prot_kinase_dom"/>
</dbReference>
<sequence length="215" mass="23939">MVRSAKPLPFRLSGSFFSNVGLDDVGITEQNMETCRCEAWVYLILGPHPLVTTCLSVSPSKDFIDLEFYENGNLKQYVDRHRAHITETTLKGWTYQMIEGIAYVHSKGVRHADIRLDQWLLDGTFTARMSDFNASGFDPQPGLGLDGKLALGLEKPSHYLPRDPEVDSTVQSDLFALGSSLYELMAGRSPYEELDDGSIGLLFEKSASPIPRDSC</sequence>
<protein>
    <recommendedName>
        <fullName evidence="1">non-specific serine/threonine protein kinase</fullName>
        <ecNumber evidence="1">2.7.11.1</ecNumber>
    </recommendedName>
</protein>
<dbReference type="AlphaFoldDB" id="C5FN40"/>
<evidence type="ECO:0000256" key="2">
    <source>
        <dbReference type="ARBA" id="ARBA00022527"/>
    </source>
</evidence>
<evidence type="ECO:0000256" key="6">
    <source>
        <dbReference type="ARBA" id="ARBA00022840"/>
    </source>
</evidence>
<dbReference type="SUPFAM" id="SSF56112">
    <property type="entry name" value="Protein kinase-like (PK-like)"/>
    <property type="match status" value="1"/>
</dbReference>
<evidence type="ECO:0000256" key="4">
    <source>
        <dbReference type="ARBA" id="ARBA00022741"/>
    </source>
</evidence>
<dbReference type="GO" id="GO:0007165">
    <property type="term" value="P:signal transduction"/>
    <property type="evidence" value="ECO:0007669"/>
    <property type="project" value="TreeGrafter"/>
</dbReference>
<dbReference type="PANTHER" id="PTHR43895">
    <property type="entry name" value="CALCIUM/CALMODULIN-DEPENDENT PROTEIN KINASE KINASE-RELATED"/>
    <property type="match status" value="1"/>
</dbReference>
<evidence type="ECO:0000256" key="3">
    <source>
        <dbReference type="ARBA" id="ARBA00022679"/>
    </source>
</evidence>
<keyword evidence="5" id="KW-0418">Kinase</keyword>
<evidence type="ECO:0000256" key="8">
    <source>
        <dbReference type="ARBA" id="ARBA00048679"/>
    </source>
</evidence>
<reference evidence="11" key="1">
    <citation type="journal article" date="2012" name="MBio">
        <title>Comparative genome analysis of Trichophyton rubrum and related dermatophytes reveals candidate genes involved in infection.</title>
        <authorList>
            <person name="Martinez D.A."/>
            <person name="Oliver B.G."/>
            <person name="Graeser Y."/>
            <person name="Goldberg J.M."/>
            <person name="Li W."/>
            <person name="Martinez-Rossi N.M."/>
            <person name="Monod M."/>
            <person name="Shelest E."/>
            <person name="Barton R.C."/>
            <person name="Birch E."/>
            <person name="Brakhage A.A."/>
            <person name="Chen Z."/>
            <person name="Gurr S.J."/>
            <person name="Heiman D."/>
            <person name="Heitman J."/>
            <person name="Kosti I."/>
            <person name="Rossi A."/>
            <person name="Saif S."/>
            <person name="Samalova M."/>
            <person name="Saunders C.W."/>
            <person name="Shea T."/>
            <person name="Summerbell R.C."/>
            <person name="Xu J."/>
            <person name="Young S."/>
            <person name="Zeng Q."/>
            <person name="Birren B.W."/>
            <person name="Cuomo C.A."/>
            <person name="White T.C."/>
        </authorList>
    </citation>
    <scope>NUCLEOTIDE SEQUENCE [LARGE SCALE GENOMIC DNA]</scope>
    <source>
        <strain evidence="11">ATCC MYA-4605 / CBS 113480</strain>
    </source>
</reference>
<dbReference type="GO" id="GO:0004674">
    <property type="term" value="F:protein serine/threonine kinase activity"/>
    <property type="evidence" value="ECO:0007669"/>
    <property type="project" value="UniProtKB-KW"/>
</dbReference>
<proteinExistence type="predicted"/>
<evidence type="ECO:0000256" key="5">
    <source>
        <dbReference type="ARBA" id="ARBA00022777"/>
    </source>
</evidence>
<evidence type="ECO:0000313" key="10">
    <source>
        <dbReference type="EMBL" id="EEQ31276.1"/>
    </source>
</evidence>
<evidence type="ECO:0000256" key="1">
    <source>
        <dbReference type="ARBA" id="ARBA00012513"/>
    </source>
</evidence>
<dbReference type="Pfam" id="PF00069">
    <property type="entry name" value="Pkinase"/>
    <property type="match status" value="1"/>
</dbReference>
<keyword evidence="6" id="KW-0067">ATP-binding</keyword>
<feature type="domain" description="Protein kinase" evidence="9">
    <location>
        <begin position="1"/>
        <end position="215"/>
    </location>
</feature>
<evidence type="ECO:0000259" key="9">
    <source>
        <dbReference type="PROSITE" id="PS50011"/>
    </source>
</evidence>
<dbReference type="SMART" id="SM00220">
    <property type="entry name" value="S_TKc"/>
    <property type="match status" value="1"/>
</dbReference>
<keyword evidence="2" id="KW-0723">Serine/threonine-protein kinase</keyword>
<dbReference type="OMA" id="HRAHITE"/>
<gene>
    <name evidence="10" type="ORF">MCYG_04095</name>
</gene>
<dbReference type="Proteomes" id="UP000002035">
    <property type="component" value="Unassembled WGS sequence"/>
</dbReference>
<dbReference type="eggNOG" id="KOG0583">
    <property type="taxonomic scope" value="Eukaryota"/>
</dbReference>